<comment type="caution">
    <text evidence="2">The sequence shown here is derived from an EMBL/GenBank/DDBJ whole genome shotgun (WGS) entry which is preliminary data.</text>
</comment>
<dbReference type="RefSeq" id="WP_209372393.1">
    <property type="nucleotide sequence ID" value="NZ_JAGIZA010000004.1"/>
</dbReference>
<dbReference type="Pfam" id="PF01717">
    <property type="entry name" value="Meth_synt_2"/>
    <property type="match status" value="1"/>
</dbReference>
<sequence length="377" mass="42327">MSHSDTIDRPRAASFPSFRADHVGSLLRPQALREARAARAEGRLDAAGLRAVEDEQIARAIAKQEEVGLRAATDGEYRRAYWHYDFLGGLDGIEIYEPEDKVAFKGATLGHKLRVTGKIGWKPSMIEDFRYTASRTRTAIPKQTIPSPSVVHFRGGREAIDRSVYPHMDEFFGDLGATYEEAVGAFYAAGCRYLQLDEVNIAYLCDPQQIEGLKRRGEHVEGLLQIYADMINRATRARPKDMAMSMHLCRGNFQSTFIATGGYEPVAEVLFNAIDVDAYFMEFDDERSGGFEPLRFVPRGNKVVVLGIMTSKTGELESKDELKRRLDDASKFLPMEQLAISPQCGFASTQEGNKLSEEQQWAKLRLVAELSEELWGR</sequence>
<dbReference type="GO" id="GO:0032259">
    <property type="term" value="P:methylation"/>
    <property type="evidence" value="ECO:0007669"/>
    <property type="project" value="UniProtKB-KW"/>
</dbReference>
<keyword evidence="3" id="KW-1185">Reference proteome</keyword>
<dbReference type="SUPFAM" id="SSF51726">
    <property type="entry name" value="UROD/MetE-like"/>
    <property type="match status" value="1"/>
</dbReference>
<dbReference type="AlphaFoldDB" id="A0A940MVV8"/>
<name>A0A940MVV8_9PROT</name>
<dbReference type="InterPro" id="IPR002629">
    <property type="entry name" value="Met_Synth_C/arc"/>
</dbReference>
<proteinExistence type="predicted"/>
<dbReference type="GO" id="GO:0008270">
    <property type="term" value="F:zinc ion binding"/>
    <property type="evidence" value="ECO:0007669"/>
    <property type="project" value="InterPro"/>
</dbReference>
<evidence type="ECO:0000313" key="2">
    <source>
        <dbReference type="EMBL" id="MBP0492653.1"/>
    </source>
</evidence>
<dbReference type="PANTHER" id="PTHR43844:SF1">
    <property type="entry name" value="METHIONINE SYNTHASE"/>
    <property type="match status" value="1"/>
</dbReference>
<dbReference type="EC" id="2.1.1.14" evidence="2"/>
<keyword evidence="2" id="KW-0808">Transferase</keyword>
<dbReference type="EMBL" id="JAGIZA010000004">
    <property type="protein sequence ID" value="MBP0492653.1"/>
    <property type="molecule type" value="Genomic_DNA"/>
</dbReference>
<feature type="domain" description="Cobalamin-independent methionine synthase MetE C-terminal/archaeal" evidence="1">
    <location>
        <begin position="23"/>
        <end position="350"/>
    </location>
</feature>
<dbReference type="NCBIfam" id="NF005085">
    <property type="entry name" value="PRK06520.1"/>
    <property type="match status" value="1"/>
</dbReference>
<dbReference type="CDD" id="cd03311">
    <property type="entry name" value="CIMS_C_terminal_like"/>
    <property type="match status" value="1"/>
</dbReference>
<evidence type="ECO:0000313" key="3">
    <source>
        <dbReference type="Proteomes" id="UP000677537"/>
    </source>
</evidence>
<organism evidence="2 3">
    <name type="scientific">Roseomonas indoligenes</name>
    <dbReference type="NCBI Taxonomy" id="2820811"/>
    <lineage>
        <taxon>Bacteria</taxon>
        <taxon>Pseudomonadati</taxon>
        <taxon>Pseudomonadota</taxon>
        <taxon>Alphaproteobacteria</taxon>
        <taxon>Acetobacterales</taxon>
        <taxon>Roseomonadaceae</taxon>
        <taxon>Roseomonas</taxon>
    </lineage>
</organism>
<dbReference type="Gene3D" id="3.20.20.210">
    <property type="match status" value="1"/>
</dbReference>
<dbReference type="InterPro" id="IPR038071">
    <property type="entry name" value="UROD/MetE-like_sf"/>
</dbReference>
<reference evidence="2" key="1">
    <citation type="submission" date="2021-03" db="EMBL/GenBank/DDBJ databases">
        <authorList>
            <person name="So Y."/>
        </authorList>
    </citation>
    <scope>NUCLEOTIDE SEQUENCE</scope>
    <source>
        <strain evidence="2">SG15</strain>
    </source>
</reference>
<dbReference type="GO" id="GO:0003871">
    <property type="term" value="F:5-methyltetrahydropteroyltriglutamate-homocysteine S-methyltransferase activity"/>
    <property type="evidence" value="ECO:0007669"/>
    <property type="project" value="UniProtKB-EC"/>
</dbReference>
<accession>A0A940MVV8</accession>
<protein>
    <submittedName>
        <fullName evidence="2">5-methyltetrahydropteroyltriglutamate--homocysteine S-methyltransferase</fullName>
        <ecNumber evidence="2">2.1.1.14</ecNumber>
    </submittedName>
</protein>
<keyword evidence="2" id="KW-0489">Methyltransferase</keyword>
<gene>
    <name evidence="2" type="ORF">J5Y10_07665</name>
</gene>
<dbReference type="GO" id="GO:0009086">
    <property type="term" value="P:methionine biosynthetic process"/>
    <property type="evidence" value="ECO:0007669"/>
    <property type="project" value="InterPro"/>
</dbReference>
<dbReference type="Proteomes" id="UP000677537">
    <property type="component" value="Unassembled WGS sequence"/>
</dbReference>
<dbReference type="PANTHER" id="PTHR43844">
    <property type="entry name" value="METHIONINE SYNTHASE"/>
    <property type="match status" value="1"/>
</dbReference>
<evidence type="ECO:0000259" key="1">
    <source>
        <dbReference type="Pfam" id="PF01717"/>
    </source>
</evidence>